<dbReference type="EMBL" id="JAHLJV010000020">
    <property type="protein sequence ID" value="KAK1594318.1"/>
    <property type="molecule type" value="Genomic_DNA"/>
</dbReference>
<evidence type="ECO:0000256" key="1">
    <source>
        <dbReference type="SAM" id="MobiDB-lite"/>
    </source>
</evidence>
<dbReference type="AlphaFoldDB" id="A0AAD8V6H1"/>
<keyword evidence="2" id="KW-1133">Transmembrane helix</keyword>
<name>A0AAD8V6H1_9PEZI</name>
<keyword evidence="2" id="KW-0472">Membrane</keyword>
<reference evidence="3" key="1">
    <citation type="submission" date="2021-06" db="EMBL/GenBank/DDBJ databases">
        <title>Comparative genomics, transcriptomics and evolutionary studies reveal genomic signatures of adaptation to plant cell wall in hemibiotrophic fungi.</title>
        <authorList>
            <consortium name="DOE Joint Genome Institute"/>
            <person name="Baroncelli R."/>
            <person name="Diaz J.F."/>
            <person name="Benocci T."/>
            <person name="Peng M."/>
            <person name="Battaglia E."/>
            <person name="Haridas S."/>
            <person name="Andreopoulos W."/>
            <person name="Labutti K."/>
            <person name="Pangilinan J."/>
            <person name="Floch G.L."/>
            <person name="Makela M.R."/>
            <person name="Henrissat B."/>
            <person name="Grigoriev I.V."/>
            <person name="Crouch J.A."/>
            <person name="De Vries R.P."/>
            <person name="Sukno S.A."/>
            <person name="Thon M.R."/>
        </authorList>
    </citation>
    <scope>NUCLEOTIDE SEQUENCE</scope>
    <source>
        <strain evidence="3">CBS 125086</strain>
    </source>
</reference>
<feature type="region of interest" description="Disordered" evidence="1">
    <location>
        <begin position="68"/>
        <end position="88"/>
    </location>
</feature>
<keyword evidence="2" id="KW-0812">Transmembrane</keyword>
<dbReference type="Proteomes" id="UP001230504">
    <property type="component" value="Unassembled WGS sequence"/>
</dbReference>
<feature type="region of interest" description="Disordered" evidence="1">
    <location>
        <begin position="1"/>
        <end position="35"/>
    </location>
</feature>
<accession>A0AAD8V6H1</accession>
<dbReference type="GeneID" id="85444200"/>
<keyword evidence="4" id="KW-1185">Reference proteome</keyword>
<evidence type="ECO:0000256" key="2">
    <source>
        <dbReference type="SAM" id="Phobius"/>
    </source>
</evidence>
<gene>
    <name evidence="3" type="ORF">LY79DRAFT_578619</name>
</gene>
<proteinExistence type="predicted"/>
<protein>
    <recommendedName>
        <fullName evidence="5">Transmembrane protein</fullName>
    </recommendedName>
</protein>
<dbReference type="RefSeq" id="XP_060415501.1">
    <property type="nucleotide sequence ID" value="XM_060559960.1"/>
</dbReference>
<organism evidence="3 4">
    <name type="scientific">Colletotrichum navitas</name>
    <dbReference type="NCBI Taxonomy" id="681940"/>
    <lineage>
        <taxon>Eukaryota</taxon>
        <taxon>Fungi</taxon>
        <taxon>Dikarya</taxon>
        <taxon>Ascomycota</taxon>
        <taxon>Pezizomycotina</taxon>
        <taxon>Sordariomycetes</taxon>
        <taxon>Hypocreomycetidae</taxon>
        <taxon>Glomerellales</taxon>
        <taxon>Glomerellaceae</taxon>
        <taxon>Colletotrichum</taxon>
        <taxon>Colletotrichum graminicola species complex</taxon>
    </lineage>
</organism>
<feature type="transmembrane region" description="Helical" evidence="2">
    <location>
        <begin position="43"/>
        <end position="63"/>
    </location>
</feature>
<evidence type="ECO:0000313" key="3">
    <source>
        <dbReference type="EMBL" id="KAK1594318.1"/>
    </source>
</evidence>
<evidence type="ECO:0008006" key="5">
    <source>
        <dbReference type="Google" id="ProtNLM"/>
    </source>
</evidence>
<evidence type="ECO:0000313" key="4">
    <source>
        <dbReference type="Proteomes" id="UP001230504"/>
    </source>
</evidence>
<feature type="compositionally biased region" description="Basic and acidic residues" evidence="1">
    <location>
        <begin position="1"/>
        <end position="11"/>
    </location>
</feature>
<feature type="compositionally biased region" description="Polar residues" evidence="1">
    <location>
        <begin position="68"/>
        <end position="83"/>
    </location>
</feature>
<sequence>MHARMQCRDSPPDAPVSMDGEVTSPQASPPPPSLKTRTMTAHLALSVILISPLACIAVVGHFVGRSEPSTSAGLPVNTANNTPLARESSGRAGQIFWSAHRPHQVQRAQAHAIRAKARRIM</sequence>
<comment type="caution">
    <text evidence="3">The sequence shown here is derived from an EMBL/GenBank/DDBJ whole genome shotgun (WGS) entry which is preliminary data.</text>
</comment>